<dbReference type="AlphaFoldDB" id="A0A9C7PX26"/>
<proteinExistence type="predicted"/>
<dbReference type="OrthoDB" id="10366339at2759"/>
<evidence type="ECO:0000313" key="3">
    <source>
        <dbReference type="Proteomes" id="UP001061958"/>
    </source>
</evidence>
<comment type="caution">
    <text evidence="2">The sequence shown here is derived from an EMBL/GenBank/DDBJ whole genome shotgun (WGS) entry which is preliminary data.</text>
</comment>
<gene>
    <name evidence="2" type="ORF">GpartN1_g3977.t1</name>
</gene>
<feature type="transmembrane region" description="Helical" evidence="1">
    <location>
        <begin position="91"/>
        <end position="111"/>
    </location>
</feature>
<keyword evidence="1" id="KW-0812">Transmembrane</keyword>
<accession>A0A9C7PX26</accession>
<organism evidence="2 3">
    <name type="scientific">Galdieria partita</name>
    <dbReference type="NCBI Taxonomy" id="83374"/>
    <lineage>
        <taxon>Eukaryota</taxon>
        <taxon>Rhodophyta</taxon>
        <taxon>Bangiophyceae</taxon>
        <taxon>Galdieriales</taxon>
        <taxon>Galdieriaceae</taxon>
        <taxon>Galdieria</taxon>
    </lineage>
</organism>
<reference evidence="2" key="2">
    <citation type="submission" date="2022-01" db="EMBL/GenBank/DDBJ databases">
        <authorList>
            <person name="Hirooka S."/>
            <person name="Miyagishima S.Y."/>
        </authorList>
    </citation>
    <scope>NUCLEOTIDE SEQUENCE</scope>
    <source>
        <strain evidence="2">NBRC 102759</strain>
    </source>
</reference>
<evidence type="ECO:0000256" key="1">
    <source>
        <dbReference type="SAM" id="Phobius"/>
    </source>
</evidence>
<keyword evidence="3" id="KW-1185">Reference proteome</keyword>
<protein>
    <submittedName>
        <fullName evidence="2">Uncharacterized protein</fullName>
    </submittedName>
</protein>
<keyword evidence="1" id="KW-1133">Transmembrane helix</keyword>
<dbReference type="Proteomes" id="UP001061958">
    <property type="component" value="Unassembled WGS sequence"/>
</dbReference>
<dbReference type="EMBL" id="BQMJ01000031">
    <property type="protein sequence ID" value="GJQ12186.1"/>
    <property type="molecule type" value="Genomic_DNA"/>
</dbReference>
<keyword evidence="1" id="KW-0472">Membrane</keyword>
<sequence length="392" mass="45749">MAFLSKLCWDPHHFLTTGFVVPKLELRKKCFTNQGKRYKFVCFGYIPVLKWCKKVNVCPVMVTTCFFSCCKSIEVRFALHLYLLRSNLKLLLYYPLISFMNMLFEWLLTWLTRLQQRFRLGFRDVINKVSIHKPFLRFHWLDGHIYVFHIARRKMARKTQKPRTAVEQAYCTLEKNCLNKYEEQINNYNRRSNIEETHMTSNQVNTKQLTENVERTESTKGNDDRLYSYLLEAKRNIESCIAERYTEADLTKNHPLQPNTTSTCSTLPNVTANSSTQKDRWSFVSYDVLTSFETFAGRIAMPALLICFLREYFEPGHPMLTSQILSLLPLQVYGDIAPSGYNPYITYISGLLKSETETRVTQLVHILFNLILSSLFAKLNVATNILKILLGS</sequence>
<reference evidence="2" key="1">
    <citation type="journal article" date="2022" name="Proc. Natl. Acad. Sci. U.S.A.">
        <title>Life cycle and functional genomics of the unicellular red alga Galdieria for elucidating algal and plant evolution and industrial use.</title>
        <authorList>
            <person name="Hirooka S."/>
            <person name="Itabashi T."/>
            <person name="Ichinose T.M."/>
            <person name="Onuma R."/>
            <person name="Fujiwara T."/>
            <person name="Yamashita S."/>
            <person name="Jong L.W."/>
            <person name="Tomita R."/>
            <person name="Iwane A.H."/>
            <person name="Miyagishima S.Y."/>
        </authorList>
    </citation>
    <scope>NUCLEOTIDE SEQUENCE</scope>
    <source>
        <strain evidence="2">NBRC 102759</strain>
    </source>
</reference>
<evidence type="ECO:0000313" key="2">
    <source>
        <dbReference type="EMBL" id="GJQ12186.1"/>
    </source>
</evidence>
<name>A0A9C7PX26_9RHOD</name>